<protein>
    <submittedName>
        <fullName evidence="6">LacI family transcriptional regulator</fullName>
    </submittedName>
    <submittedName>
        <fullName evidence="7">Transcriptional regulator, LacI family</fullName>
    </submittedName>
</protein>
<dbReference type="GO" id="GO:0000976">
    <property type="term" value="F:transcription cis-regulatory region binding"/>
    <property type="evidence" value="ECO:0007669"/>
    <property type="project" value="TreeGrafter"/>
</dbReference>
<proteinExistence type="predicted"/>
<dbReference type="CDD" id="cd06291">
    <property type="entry name" value="PBP1_Qymf-like"/>
    <property type="match status" value="1"/>
</dbReference>
<accession>A0A1N7A593</accession>
<evidence type="ECO:0000259" key="5">
    <source>
        <dbReference type="PROSITE" id="PS50932"/>
    </source>
</evidence>
<organism evidence="7 8">
    <name type="scientific">Domibacillus enclensis</name>
    <dbReference type="NCBI Taxonomy" id="1017273"/>
    <lineage>
        <taxon>Bacteria</taxon>
        <taxon>Bacillati</taxon>
        <taxon>Bacillota</taxon>
        <taxon>Bacilli</taxon>
        <taxon>Bacillales</taxon>
        <taxon>Bacillaceae</taxon>
        <taxon>Domibacillus</taxon>
    </lineage>
</organism>
<reference evidence="7 8" key="1">
    <citation type="submission" date="2017-01" db="EMBL/GenBank/DDBJ databases">
        <authorList>
            <person name="Mah S.A."/>
            <person name="Swanson W.J."/>
            <person name="Moy G.W."/>
            <person name="Vacquier V.D."/>
        </authorList>
    </citation>
    <scope>NUCLEOTIDE SEQUENCE [LARGE SCALE GENOMIC DNA]</scope>
    <source>
        <strain evidence="7 8">NIO-1016</strain>
    </source>
</reference>
<dbReference type="RefSeq" id="WP_045850218.1">
    <property type="nucleotide sequence ID" value="NZ_FTLX01000007.1"/>
</dbReference>
<dbReference type="Gene3D" id="3.40.50.2300">
    <property type="match status" value="2"/>
</dbReference>
<evidence type="ECO:0000256" key="1">
    <source>
        <dbReference type="ARBA" id="ARBA00022491"/>
    </source>
</evidence>
<evidence type="ECO:0000313" key="8">
    <source>
        <dbReference type="Proteomes" id="UP000186385"/>
    </source>
</evidence>
<dbReference type="OrthoDB" id="9796186at2"/>
<gene>
    <name evidence="6" type="ORF">B1B05_14285</name>
    <name evidence="7" type="ORF">SAMN05443094_10774</name>
</gene>
<evidence type="ECO:0000313" key="6">
    <source>
        <dbReference type="EMBL" id="OXS75701.1"/>
    </source>
</evidence>
<evidence type="ECO:0000256" key="3">
    <source>
        <dbReference type="ARBA" id="ARBA00023125"/>
    </source>
</evidence>
<dbReference type="InterPro" id="IPR001761">
    <property type="entry name" value="Peripla_BP/Lac1_sug-bd_dom"/>
</dbReference>
<dbReference type="AlphaFoldDB" id="A0A1N7A593"/>
<dbReference type="InterPro" id="IPR010982">
    <property type="entry name" value="Lambda_DNA-bd_dom_sf"/>
</dbReference>
<name>A0A1N7A593_9BACI</name>
<reference evidence="9" key="2">
    <citation type="submission" date="2017-03" db="EMBL/GenBank/DDBJ databases">
        <title>Bacillus sp. V-88(T) DSM27956, whole genome shotgun sequencing project.</title>
        <authorList>
            <person name="Dastager S.G."/>
            <person name="Neurgaonkar P.S."/>
            <person name="Dharne M.S."/>
        </authorList>
    </citation>
    <scope>NUCLEOTIDE SEQUENCE [LARGE SCALE GENOMIC DNA]</scope>
    <source>
        <strain evidence="9">DSM 25145</strain>
    </source>
</reference>
<keyword evidence="9" id="KW-1185">Reference proteome</keyword>
<dbReference type="PROSITE" id="PS50932">
    <property type="entry name" value="HTH_LACI_2"/>
    <property type="match status" value="1"/>
</dbReference>
<evidence type="ECO:0000256" key="4">
    <source>
        <dbReference type="ARBA" id="ARBA00023163"/>
    </source>
</evidence>
<dbReference type="PRINTS" id="PR00036">
    <property type="entry name" value="HTHLACI"/>
</dbReference>
<dbReference type="InterPro" id="IPR028082">
    <property type="entry name" value="Peripla_BP_I"/>
</dbReference>
<keyword evidence="2" id="KW-0805">Transcription regulation</keyword>
<dbReference type="EMBL" id="FTLX01000007">
    <property type="protein sequence ID" value="SIR34242.1"/>
    <property type="molecule type" value="Genomic_DNA"/>
</dbReference>
<evidence type="ECO:0000256" key="2">
    <source>
        <dbReference type="ARBA" id="ARBA00023015"/>
    </source>
</evidence>
<feature type="domain" description="HTH lacI-type" evidence="5">
    <location>
        <begin position="3"/>
        <end position="57"/>
    </location>
</feature>
<dbReference type="SUPFAM" id="SSF47413">
    <property type="entry name" value="lambda repressor-like DNA-binding domains"/>
    <property type="match status" value="1"/>
</dbReference>
<dbReference type="PROSITE" id="PS00356">
    <property type="entry name" value="HTH_LACI_1"/>
    <property type="match status" value="1"/>
</dbReference>
<evidence type="ECO:0000313" key="7">
    <source>
        <dbReference type="EMBL" id="SIR34242.1"/>
    </source>
</evidence>
<dbReference type="STRING" id="1017273.SAMN05443094_10774"/>
<dbReference type="GO" id="GO:0003700">
    <property type="term" value="F:DNA-binding transcription factor activity"/>
    <property type="evidence" value="ECO:0007669"/>
    <property type="project" value="TreeGrafter"/>
</dbReference>
<dbReference type="InterPro" id="IPR000843">
    <property type="entry name" value="HTH_LacI"/>
</dbReference>
<dbReference type="Pfam" id="PF00532">
    <property type="entry name" value="Peripla_BP_1"/>
    <property type="match status" value="1"/>
</dbReference>
<keyword evidence="1" id="KW-0678">Repressor</keyword>
<dbReference type="PANTHER" id="PTHR30146:SF95">
    <property type="entry name" value="RIBOSE OPERON REPRESSOR"/>
    <property type="match status" value="1"/>
</dbReference>
<keyword evidence="3" id="KW-0238">DNA-binding</keyword>
<dbReference type="Proteomes" id="UP000186385">
    <property type="component" value="Unassembled WGS sequence"/>
</dbReference>
<dbReference type="Gene3D" id="1.10.260.40">
    <property type="entry name" value="lambda repressor-like DNA-binding domains"/>
    <property type="match status" value="1"/>
</dbReference>
<evidence type="ECO:0000313" key="9">
    <source>
        <dbReference type="Proteomes" id="UP000215545"/>
    </source>
</evidence>
<keyword evidence="4" id="KW-0804">Transcription</keyword>
<dbReference type="SMART" id="SM00354">
    <property type="entry name" value="HTH_LACI"/>
    <property type="match status" value="1"/>
</dbReference>
<dbReference type="Proteomes" id="UP000215545">
    <property type="component" value="Unassembled WGS sequence"/>
</dbReference>
<dbReference type="SUPFAM" id="SSF53822">
    <property type="entry name" value="Periplasmic binding protein-like I"/>
    <property type="match status" value="1"/>
</dbReference>
<sequence>MKPKLKDVAKRAGVSPATVSRVLNNRGYLSEKTRLKVDQAMADLNYIPNDLARSLFKQRTKLIGFVFPSTANPFYGELIAHMENICFDLGYKVLLCNSSNQPEKEELYVSMLLRNQVDGIINGAHNQGIKEYQQAQLPVVGIDRYLSDSIPVVSSDNYQGGRLATELLVQKGCRSIIHINGPKELETPANKRREAYEDVMKREGRAYKTYEIPVMAPKQKVASLIKLLFDENPEIDGVFASDDHLAALVLSEAKRRQIDVPGQIKIIGYDGTETMRTILPELTTIQQPIAEIAEKAVHTLIQEIEDRYDLIDQREFVFSVKVIEGETT</sequence>
<dbReference type="EMBL" id="MWSK01000007">
    <property type="protein sequence ID" value="OXS75701.1"/>
    <property type="molecule type" value="Genomic_DNA"/>
</dbReference>
<dbReference type="PANTHER" id="PTHR30146">
    <property type="entry name" value="LACI-RELATED TRANSCRIPTIONAL REPRESSOR"/>
    <property type="match status" value="1"/>
</dbReference>
<dbReference type="Pfam" id="PF00356">
    <property type="entry name" value="LacI"/>
    <property type="match status" value="1"/>
</dbReference>
<dbReference type="CDD" id="cd01392">
    <property type="entry name" value="HTH_LacI"/>
    <property type="match status" value="1"/>
</dbReference>
<reference evidence="6" key="3">
    <citation type="submission" date="2017-03" db="EMBL/GenBank/DDBJ databases">
        <authorList>
            <person name="Dastager S.G."/>
            <person name="Neurgaonkar P.S."/>
            <person name="Dharne M.S."/>
        </authorList>
    </citation>
    <scope>NUCLEOTIDE SEQUENCE</scope>
    <source>
        <strain evidence="6">DSM 25145</strain>
    </source>
</reference>